<dbReference type="AlphaFoldDB" id="A0AA39IZE3"/>
<protein>
    <submittedName>
        <fullName evidence="2">Uncharacterized protein</fullName>
    </submittedName>
</protein>
<name>A0AA39IZE3_9AGAR</name>
<evidence type="ECO:0000313" key="3">
    <source>
        <dbReference type="Proteomes" id="UP001175226"/>
    </source>
</evidence>
<keyword evidence="3" id="KW-1185">Reference proteome</keyword>
<organism evidence="2 3">
    <name type="scientific">Armillaria borealis</name>
    <dbReference type="NCBI Taxonomy" id="47425"/>
    <lineage>
        <taxon>Eukaryota</taxon>
        <taxon>Fungi</taxon>
        <taxon>Dikarya</taxon>
        <taxon>Basidiomycota</taxon>
        <taxon>Agaricomycotina</taxon>
        <taxon>Agaricomycetes</taxon>
        <taxon>Agaricomycetidae</taxon>
        <taxon>Agaricales</taxon>
        <taxon>Marasmiineae</taxon>
        <taxon>Physalacriaceae</taxon>
        <taxon>Armillaria</taxon>
    </lineage>
</organism>
<accession>A0AA39IZE3</accession>
<reference evidence="2" key="1">
    <citation type="submission" date="2023-06" db="EMBL/GenBank/DDBJ databases">
        <authorList>
            <consortium name="Lawrence Berkeley National Laboratory"/>
            <person name="Ahrendt S."/>
            <person name="Sahu N."/>
            <person name="Indic B."/>
            <person name="Wong-Bajracharya J."/>
            <person name="Merenyi Z."/>
            <person name="Ke H.-M."/>
            <person name="Monk M."/>
            <person name="Kocsube S."/>
            <person name="Drula E."/>
            <person name="Lipzen A."/>
            <person name="Balint B."/>
            <person name="Henrissat B."/>
            <person name="Andreopoulos B."/>
            <person name="Martin F.M."/>
            <person name="Harder C.B."/>
            <person name="Rigling D."/>
            <person name="Ford K.L."/>
            <person name="Foster G.D."/>
            <person name="Pangilinan J."/>
            <person name="Papanicolaou A."/>
            <person name="Barry K."/>
            <person name="LaButti K."/>
            <person name="Viragh M."/>
            <person name="Koriabine M."/>
            <person name="Yan M."/>
            <person name="Riley R."/>
            <person name="Champramary S."/>
            <person name="Plett K.L."/>
            <person name="Tsai I.J."/>
            <person name="Slot J."/>
            <person name="Sipos G."/>
            <person name="Plett J."/>
            <person name="Nagy L.G."/>
            <person name="Grigoriev I.V."/>
        </authorList>
    </citation>
    <scope>NUCLEOTIDE SEQUENCE</scope>
    <source>
        <strain evidence="2">FPL87.14</strain>
    </source>
</reference>
<evidence type="ECO:0000313" key="2">
    <source>
        <dbReference type="EMBL" id="KAK0433315.1"/>
    </source>
</evidence>
<evidence type="ECO:0000256" key="1">
    <source>
        <dbReference type="SAM" id="MobiDB-lite"/>
    </source>
</evidence>
<proteinExistence type="predicted"/>
<gene>
    <name evidence="2" type="ORF">EV421DRAFT_1741627</name>
</gene>
<feature type="region of interest" description="Disordered" evidence="1">
    <location>
        <begin position="225"/>
        <end position="258"/>
    </location>
</feature>
<dbReference type="Proteomes" id="UP001175226">
    <property type="component" value="Unassembled WGS sequence"/>
</dbReference>
<sequence length="274" mass="29796">MSEPPNFQVQGLGPVRIFPTEALNNGRLSGDGRNQVQGSEACGAVKLSSNSIDRDEIQAASCIDACRPPASWRVKTSSASSKFDLAPGVSGDSKGFLVLRFILIYLVESEIGGLQLEQVISRHVTSYCVVWLFTTTSKRAKTTKGVPHTSLPDTDVYPGGKPHGKKLLLVTVSLLTCSSHLEEALASRRAQTGSRHYHHQHYPRKQADNSIVKKFLGLEQAKSAALDEPPPFSHSNSRRHGAASPAQHMPPVISPNAMATTQKRLQAIKKIEDR</sequence>
<comment type="caution">
    <text evidence="2">The sequence shown here is derived from an EMBL/GenBank/DDBJ whole genome shotgun (WGS) entry which is preliminary data.</text>
</comment>
<dbReference type="EMBL" id="JAUEPT010000082">
    <property type="protein sequence ID" value="KAK0433315.1"/>
    <property type="molecule type" value="Genomic_DNA"/>
</dbReference>